<dbReference type="Gene3D" id="1.10.490.10">
    <property type="entry name" value="Globins"/>
    <property type="match status" value="1"/>
</dbReference>
<feature type="compositionally biased region" description="Basic and acidic residues" evidence="6">
    <location>
        <begin position="205"/>
        <end position="220"/>
    </location>
</feature>
<evidence type="ECO:0000256" key="2">
    <source>
        <dbReference type="ARBA" id="ARBA00022621"/>
    </source>
</evidence>
<dbReference type="InterPro" id="IPR000971">
    <property type="entry name" value="Globin"/>
</dbReference>
<keyword evidence="2 5" id="KW-0561">Oxygen transport</keyword>
<dbReference type="GO" id="GO:0008941">
    <property type="term" value="F:nitric oxide dioxygenase NAD(P)H activity"/>
    <property type="evidence" value="ECO:0007669"/>
    <property type="project" value="TreeGrafter"/>
</dbReference>
<keyword evidence="3" id="KW-0479">Metal-binding</keyword>
<dbReference type="PANTHER" id="PTHR43396:SF3">
    <property type="entry name" value="FLAVOHEMOPROTEIN"/>
    <property type="match status" value="1"/>
</dbReference>
<dbReference type="SUPFAM" id="SSF46458">
    <property type="entry name" value="Globin-like"/>
    <property type="match status" value="1"/>
</dbReference>
<feature type="region of interest" description="Disordered" evidence="6">
    <location>
        <begin position="136"/>
        <end position="220"/>
    </location>
</feature>
<dbReference type="EMBL" id="JACCFS010000001">
    <property type="protein sequence ID" value="NYJ33567.1"/>
    <property type="molecule type" value="Genomic_DNA"/>
</dbReference>
<name>A0A7Z0EKC7_9ACTN</name>
<dbReference type="GO" id="GO:0005344">
    <property type="term" value="F:oxygen carrier activity"/>
    <property type="evidence" value="ECO:0007669"/>
    <property type="project" value="UniProtKB-KW"/>
</dbReference>
<dbReference type="AlphaFoldDB" id="A0A7Z0EKC7"/>
<organism evidence="8 9">
    <name type="scientific">Nocardiopsis aegyptia</name>
    <dbReference type="NCBI Taxonomy" id="220378"/>
    <lineage>
        <taxon>Bacteria</taxon>
        <taxon>Bacillati</taxon>
        <taxon>Actinomycetota</taxon>
        <taxon>Actinomycetes</taxon>
        <taxon>Streptosporangiales</taxon>
        <taxon>Nocardiopsidaceae</taxon>
        <taxon>Nocardiopsis</taxon>
    </lineage>
</organism>
<dbReference type="Proteomes" id="UP000572051">
    <property type="component" value="Unassembled WGS sequence"/>
</dbReference>
<evidence type="ECO:0000259" key="7">
    <source>
        <dbReference type="PROSITE" id="PS01033"/>
    </source>
</evidence>
<dbReference type="GO" id="GO:0071500">
    <property type="term" value="P:cellular response to nitrosative stress"/>
    <property type="evidence" value="ECO:0007669"/>
    <property type="project" value="TreeGrafter"/>
</dbReference>
<dbReference type="GO" id="GO:0019825">
    <property type="term" value="F:oxygen binding"/>
    <property type="evidence" value="ECO:0007669"/>
    <property type="project" value="InterPro"/>
</dbReference>
<dbReference type="GO" id="GO:0020037">
    <property type="term" value="F:heme binding"/>
    <property type="evidence" value="ECO:0007669"/>
    <property type="project" value="InterPro"/>
</dbReference>
<dbReference type="Pfam" id="PF00042">
    <property type="entry name" value="Globin"/>
    <property type="match status" value="1"/>
</dbReference>
<evidence type="ECO:0000313" key="8">
    <source>
        <dbReference type="EMBL" id="NYJ33567.1"/>
    </source>
</evidence>
<gene>
    <name evidence="8" type="ORF">HNR10_001448</name>
</gene>
<dbReference type="CDD" id="cd19753">
    <property type="entry name" value="Mb-like_oxidoreductase"/>
    <property type="match status" value="1"/>
</dbReference>
<keyword evidence="5" id="KW-0813">Transport</keyword>
<dbReference type="GO" id="GO:0071949">
    <property type="term" value="F:FAD binding"/>
    <property type="evidence" value="ECO:0007669"/>
    <property type="project" value="TreeGrafter"/>
</dbReference>
<dbReference type="PROSITE" id="PS01033">
    <property type="entry name" value="GLOBIN"/>
    <property type="match status" value="1"/>
</dbReference>
<sequence length="220" mass="23776">MPDESVIEAVRASCARLPAGSTRLAERFYENLFAMAPDVRAMFPDDLRPQHKRMATALLEVVQHLDSPDDVAGYLQDLGAQHHRELQVKPEHYPFVGRSLVRAVSEISPTWTSSMSSAWVLVYEWITANMLAGAERAAEQANPRRRAPGAPQPSPGVAPPGAPSHGNPQAPAYGNQQAPAYGNQQAPAPSGAPAHGNPQTPAPRHAYDVPGRDRAYRPSP</sequence>
<evidence type="ECO:0000313" key="9">
    <source>
        <dbReference type="Proteomes" id="UP000572051"/>
    </source>
</evidence>
<keyword evidence="9" id="KW-1185">Reference proteome</keyword>
<keyword evidence="4" id="KW-0408">Iron</keyword>
<comment type="caution">
    <text evidence="8">The sequence shown here is derived from an EMBL/GenBank/DDBJ whole genome shotgun (WGS) entry which is preliminary data.</text>
</comment>
<accession>A0A7Z0EKC7</accession>
<evidence type="ECO:0000256" key="6">
    <source>
        <dbReference type="SAM" id="MobiDB-lite"/>
    </source>
</evidence>
<dbReference type="GO" id="GO:0046210">
    <property type="term" value="P:nitric oxide catabolic process"/>
    <property type="evidence" value="ECO:0007669"/>
    <property type="project" value="TreeGrafter"/>
</dbReference>
<reference evidence="8 9" key="1">
    <citation type="submission" date="2020-07" db="EMBL/GenBank/DDBJ databases">
        <title>Sequencing the genomes of 1000 actinobacteria strains.</title>
        <authorList>
            <person name="Klenk H.-P."/>
        </authorList>
    </citation>
    <scope>NUCLEOTIDE SEQUENCE [LARGE SCALE GENOMIC DNA]</scope>
    <source>
        <strain evidence="8 9">DSM 44442</strain>
    </source>
</reference>
<evidence type="ECO:0000256" key="5">
    <source>
        <dbReference type="RuleBase" id="RU000356"/>
    </source>
</evidence>
<dbReference type="InterPro" id="IPR009050">
    <property type="entry name" value="Globin-like_sf"/>
</dbReference>
<evidence type="ECO:0000256" key="4">
    <source>
        <dbReference type="ARBA" id="ARBA00023004"/>
    </source>
</evidence>
<keyword evidence="1 5" id="KW-0349">Heme</keyword>
<dbReference type="InterPro" id="IPR012292">
    <property type="entry name" value="Globin/Proto"/>
</dbReference>
<evidence type="ECO:0000256" key="3">
    <source>
        <dbReference type="ARBA" id="ARBA00022723"/>
    </source>
</evidence>
<dbReference type="RefSeq" id="WP_312889143.1">
    <property type="nucleotide sequence ID" value="NZ_JACCFS010000001.1"/>
</dbReference>
<dbReference type="PANTHER" id="PTHR43396">
    <property type="entry name" value="FLAVOHEMOPROTEIN"/>
    <property type="match status" value="1"/>
</dbReference>
<feature type="compositionally biased region" description="Pro residues" evidence="6">
    <location>
        <begin position="150"/>
        <end position="162"/>
    </location>
</feature>
<evidence type="ECO:0000256" key="1">
    <source>
        <dbReference type="ARBA" id="ARBA00022617"/>
    </source>
</evidence>
<feature type="domain" description="Globin" evidence="7">
    <location>
        <begin position="1"/>
        <end position="135"/>
    </location>
</feature>
<dbReference type="GO" id="GO:0046872">
    <property type="term" value="F:metal ion binding"/>
    <property type="evidence" value="ECO:0007669"/>
    <property type="project" value="UniProtKB-KW"/>
</dbReference>
<protein>
    <submittedName>
        <fullName evidence="8">Hemoglobin-like flavoprotein</fullName>
    </submittedName>
</protein>
<feature type="compositionally biased region" description="Polar residues" evidence="6">
    <location>
        <begin position="174"/>
        <end position="187"/>
    </location>
</feature>
<proteinExistence type="inferred from homology"/>
<comment type="similarity">
    <text evidence="5">Belongs to the globin family.</text>
</comment>